<reference evidence="1" key="1">
    <citation type="submission" date="2020-05" db="EMBL/GenBank/DDBJ databases">
        <authorList>
            <person name="Chiriac C."/>
            <person name="Salcher M."/>
            <person name="Ghai R."/>
            <person name="Kavagutti S V."/>
        </authorList>
    </citation>
    <scope>NUCLEOTIDE SEQUENCE</scope>
</reference>
<evidence type="ECO:0000313" key="1">
    <source>
        <dbReference type="EMBL" id="CAB5014043.1"/>
    </source>
</evidence>
<dbReference type="EMBL" id="CAFBQU010000038">
    <property type="protein sequence ID" value="CAB5066752.1"/>
    <property type="molecule type" value="Genomic_DNA"/>
</dbReference>
<dbReference type="EMBL" id="CAFBPN010000014">
    <property type="protein sequence ID" value="CAB5014043.1"/>
    <property type="molecule type" value="Genomic_DNA"/>
</dbReference>
<dbReference type="AlphaFoldDB" id="A0A6J7QEC0"/>
<name>A0A6J7QEC0_9ZZZZ</name>
<protein>
    <submittedName>
        <fullName evidence="1">Unannotated protein</fullName>
    </submittedName>
</protein>
<proteinExistence type="predicted"/>
<gene>
    <name evidence="1" type="ORF">UFOPK4098_00462</name>
    <name evidence="2" type="ORF">UFOPK4347_01271</name>
</gene>
<organism evidence="1">
    <name type="scientific">freshwater metagenome</name>
    <dbReference type="NCBI Taxonomy" id="449393"/>
    <lineage>
        <taxon>unclassified sequences</taxon>
        <taxon>metagenomes</taxon>
        <taxon>ecological metagenomes</taxon>
    </lineage>
</organism>
<accession>A0A6J7QEC0</accession>
<sequence>MVNVSQKPTLGRQIFPAVALTVVGVGFISLLDNPAGGVVSLEGATGAVVPSSVAANTTLAPSPTSSIIVPTEVPTTLAPVPTLAVEGAGSCDGDVVTGPTAMFKWGSLQLQATFTKKNVLCSVTVLNYPNEKDKSARINQSALPVYNREAVEAGSAQIAVVSGATDSWRAYTAGLQAILDAHPA</sequence>
<evidence type="ECO:0000313" key="2">
    <source>
        <dbReference type="EMBL" id="CAB5066752.1"/>
    </source>
</evidence>